<feature type="domain" description="AMP-dependent synthetase/ligase" evidence="8">
    <location>
        <begin position="21"/>
        <end position="327"/>
    </location>
</feature>
<comment type="subcellular location">
    <subcellularLocation>
        <location evidence="1">Membrane</location>
        <topology evidence="1">Peripheral membrane protein</topology>
    </subcellularLocation>
</comment>
<dbReference type="Pfam" id="PF13193">
    <property type="entry name" value="AMP-binding_C"/>
    <property type="match status" value="1"/>
</dbReference>
<evidence type="ECO:0000259" key="9">
    <source>
        <dbReference type="Pfam" id="PF13193"/>
    </source>
</evidence>
<dbReference type="GO" id="GO:0004467">
    <property type="term" value="F:long-chain fatty acid-CoA ligase activity"/>
    <property type="evidence" value="ECO:0007669"/>
    <property type="project" value="UniProtKB-EC"/>
</dbReference>
<dbReference type="Proteomes" id="UP000199623">
    <property type="component" value="Unassembled WGS sequence"/>
</dbReference>
<dbReference type="PROSITE" id="PS00455">
    <property type="entry name" value="AMP_BINDING"/>
    <property type="match status" value="1"/>
</dbReference>
<protein>
    <recommendedName>
        <fullName evidence="6">Long-chain-fatty-acid--CoA ligase</fullName>
        <ecNumber evidence="5">6.2.1.3</ecNumber>
    </recommendedName>
    <alternativeName>
        <fullName evidence="7">Long-chain acyl-CoA synthetase</fullName>
    </alternativeName>
</protein>
<evidence type="ECO:0000256" key="1">
    <source>
        <dbReference type="ARBA" id="ARBA00004170"/>
    </source>
</evidence>
<reference evidence="11" key="1">
    <citation type="submission" date="2016-10" db="EMBL/GenBank/DDBJ databases">
        <authorList>
            <person name="Varghese N."/>
            <person name="Submissions S."/>
        </authorList>
    </citation>
    <scope>NUCLEOTIDE SEQUENCE [LARGE SCALE GENOMIC DNA]</scope>
    <source>
        <strain evidence="11">CGMCC 4.3506</strain>
    </source>
</reference>
<dbReference type="PANTHER" id="PTHR43767:SF8">
    <property type="entry name" value="LONG-CHAIN-FATTY-ACID--COA LIGASE"/>
    <property type="match status" value="1"/>
</dbReference>
<dbReference type="GO" id="GO:0016020">
    <property type="term" value="C:membrane"/>
    <property type="evidence" value="ECO:0007669"/>
    <property type="project" value="UniProtKB-SubCell"/>
</dbReference>
<dbReference type="Pfam" id="PF00501">
    <property type="entry name" value="AMP-binding"/>
    <property type="match status" value="1"/>
</dbReference>
<dbReference type="Gene3D" id="3.40.50.12780">
    <property type="entry name" value="N-terminal domain of ligase-like"/>
    <property type="match status" value="1"/>
</dbReference>
<dbReference type="SUPFAM" id="SSF56801">
    <property type="entry name" value="Acetyl-CoA synthetase-like"/>
    <property type="match status" value="1"/>
</dbReference>
<dbReference type="AlphaFoldDB" id="A0A1G7W3G9"/>
<evidence type="ECO:0000313" key="11">
    <source>
        <dbReference type="Proteomes" id="UP000199623"/>
    </source>
</evidence>
<evidence type="ECO:0000256" key="2">
    <source>
        <dbReference type="ARBA" id="ARBA00005005"/>
    </source>
</evidence>
<dbReference type="CDD" id="cd04433">
    <property type="entry name" value="AFD_class_I"/>
    <property type="match status" value="1"/>
</dbReference>
<dbReference type="InterPro" id="IPR000873">
    <property type="entry name" value="AMP-dep_synth/lig_dom"/>
</dbReference>
<dbReference type="Gene3D" id="3.30.300.30">
    <property type="match status" value="1"/>
</dbReference>
<dbReference type="EMBL" id="FNCC01000010">
    <property type="protein sequence ID" value="SDG66562.1"/>
    <property type="molecule type" value="Genomic_DNA"/>
</dbReference>
<keyword evidence="4" id="KW-0472">Membrane</keyword>
<proteinExistence type="predicted"/>
<dbReference type="InterPro" id="IPR025110">
    <property type="entry name" value="AMP-bd_C"/>
</dbReference>
<dbReference type="InterPro" id="IPR045851">
    <property type="entry name" value="AMP-bd_C_sf"/>
</dbReference>
<dbReference type="STRING" id="200378.SAMN05216553_110136"/>
<dbReference type="PANTHER" id="PTHR43767">
    <property type="entry name" value="LONG-CHAIN-FATTY-ACID--COA LIGASE"/>
    <property type="match status" value="1"/>
</dbReference>
<evidence type="ECO:0000256" key="7">
    <source>
        <dbReference type="ARBA" id="ARBA00042773"/>
    </source>
</evidence>
<dbReference type="EC" id="6.2.1.3" evidence="5"/>
<evidence type="ECO:0000256" key="3">
    <source>
        <dbReference type="ARBA" id="ARBA00022598"/>
    </source>
</evidence>
<accession>A0A1G7W3G9</accession>
<dbReference type="RefSeq" id="WP_218133868.1">
    <property type="nucleotide sequence ID" value="NZ_FNCC01000010.1"/>
</dbReference>
<name>A0A1G7W3G9_9PSEU</name>
<evidence type="ECO:0000313" key="10">
    <source>
        <dbReference type="EMBL" id="SDG66562.1"/>
    </source>
</evidence>
<gene>
    <name evidence="10" type="ORF">SAMN05216553_110136</name>
</gene>
<evidence type="ECO:0000256" key="5">
    <source>
        <dbReference type="ARBA" id="ARBA00026121"/>
    </source>
</evidence>
<dbReference type="InterPro" id="IPR050237">
    <property type="entry name" value="ATP-dep_AMP-bd_enzyme"/>
</dbReference>
<keyword evidence="3 10" id="KW-0436">Ligase</keyword>
<organism evidence="10 11">
    <name type="scientific">Lentzea fradiae</name>
    <dbReference type="NCBI Taxonomy" id="200378"/>
    <lineage>
        <taxon>Bacteria</taxon>
        <taxon>Bacillati</taxon>
        <taxon>Actinomycetota</taxon>
        <taxon>Actinomycetes</taxon>
        <taxon>Pseudonocardiales</taxon>
        <taxon>Pseudonocardiaceae</taxon>
        <taxon>Lentzea</taxon>
    </lineage>
</organism>
<keyword evidence="11" id="KW-1185">Reference proteome</keyword>
<evidence type="ECO:0000256" key="4">
    <source>
        <dbReference type="ARBA" id="ARBA00023136"/>
    </source>
</evidence>
<feature type="domain" description="AMP-binding enzyme C-terminal" evidence="9">
    <location>
        <begin position="378"/>
        <end position="452"/>
    </location>
</feature>
<sequence>MPARDAEPFPRAVLDVLGAAADRPVFEHGTRVVTGAELLDLVARVATALRRKGLGPGDGVALLLGVTVEAFATILAAHVVGARVVGVRPGLTDTQVEHLLGLDIKLVVRDTADLVTTGLVTVPAAALHCDGHPGDVARLIHTSGSTGAPKACAQTYASMANAWNTRPAAWPPAVRELAARLGRYLVFGSLSSQVMFEYAVLTLTAGGTVVVADDPATAITDLRATARVITVPGLAKLVAAQRHSPTGLDTLEALLVSGSPLTAERHREALDVLGPVLFHGYGQTETGMISMATPSDPPGTVGKPPVDVEIRDGELYVRTPSQASSYWGAPEESAEVFVDGWVRTRDLGRFDEDGNLVLTGRARDVVIVNANLFHIGPIEHVLAGHPDVAEAYVVAAPDDDTGEAVHAFVVPRADRVPRLAELRELVTARLGAACAPVRVTAITEPPVAPSGKPDKRRLAKLIGTA</sequence>
<comment type="pathway">
    <text evidence="2">Lipid metabolism; fatty acid beta-oxidation.</text>
</comment>
<evidence type="ECO:0000259" key="8">
    <source>
        <dbReference type="Pfam" id="PF00501"/>
    </source>
</evidence>
<dbReference type="InterPro" id="IPR042099">
    <property type="entry name" value="ANL_N_sf"/>
</dbReference>
<evidence type="ECO:0000256" key="6">
    <source>
        <dbReference type="ARBA" id="ARBA00039545"/>
    </source>
</evidence>
<dbReference type="InterPro" id="IPR020845">
    <property type="entry name" value="AMP-binding_CS"/>
</dbReference>